<accession>A0ABZ1BUM1</accession>
<dbReference type="Gene3D" id="3.30.460.10">
    <property type="entry name" value="Beta Polymerase, domain 2"/>
    <property type="match status" value="1"/>
</dbReference>
<dbReference type="CDD" id="cd05403">
    <property type="entry name" value="NT_KNTase_like"/>
    <property type="match status" value="1"/>
</dbReference>
<reference evidence="2 3" key="1">
    <citation type="journal article" date="2024" name="Front. Microbiol.">
        <title>Novel thermophilic genera Geochorda gen. nov. and Carboxydochorda gen. nov. from the deep terrestrial subsurface reveal the ecophysiological diversity in the class Limnochordia.</title>
        <authorList>
            <person name="Karnachuk O.V."/>
            <person name="Lukina A.P."/>
            <person name="Avakyan M.R."/>
            <person name="Kadnikov V.V."/>
            <person name="Begmatov S."/>
            <person name="Beletsky A.V."/>
            <person name="Vlasova K.G."/>
            <person name="Novikov A.A."/>
            <person name="Shcherbakova V.A."/>
            <person name="Mardanov A.V."/>
            <person name="Ravin N.V."/>
        </authorList>
    </citation>
    <scope>NUCLEOTIDE SEQUENCE [LARGE SCALE GENOMIC DNA]</scope>
    <source>
        <strain evidence="2 3">L945</strain>
    </source>
</reference>
<evidence type="ECO:0000313" key="3">
    <source>
        <dbReference type="Proteomes" id="UP001332192"/>
    </source>
</evidence>
<dbReference type="RefSeq" id="WP_324715592.1">
    <property type="nucleotide sequence ID" value="NZ_CP141615.1"/>
</dbReference>
<evidence type="ECO:0000259" key="1">
    <source>
        <dbReference type="Pfam" id="PF01909"/>
    </source>
</evidence>
<feature type="domain" description="Polymerase nucleotidyl transferase" evidence="1">
    <location>
        <begin position="39"/>
        <end position="79"/>
    </location>
</feature>
<proteinExistence type="predicted"/>
<dbReference type="Proteomes" id="UP001332192">
    <property type="component" value="Chromosome"/>
</dbReference>
<protein>
    <submittedName>
        <fullName evidence="2">Nucleotidyltransferase domain-containing protein</fullName>
    </submittedName>
</protein>
<dbReference type="EMBL" id="CP141615">
    <property type="protein sequence ID" value="WRP16320.1"/>
    <property type="molecule type" value="Genomic_DNA"/>
</dbReference>
<dbReference type="InterPro" id="IPR002934">
    <property type="entry name" value="Polymerase_NTP_transf_dom"/>
</dbReference>
<name>A0ABZ1BUM1_9FIRM</name>
<evidence type="ECO:0000313" key="2">
    <source>
        <dbReference type="EMBL" id="WRP16320.1"/>
    </source>
</evidence>
<sequence>MNGAATVHPALRRRIEEQERLLEVARHYACKLAETLAVRWAVVAGSVARGDFHDGSDIDVLVVSDALPSEPLRRAKVLFEVAEGGVEPKGLTLAEVKREIHRRNPLVLEALASGMVVYPQGTSLDEFRRDVGAPSADDA</sequence>
<dbReference type="PANTHER" id="PTHR43449:SF3">
    <property type="entry name" value="POLYMERASE NUCLEOTIDYL TRANSFERASE DOMAIN-CONTAINING PROTEIN"/>
    <property type="match status" value="1"/>
</dbReference>
<organism evidence="2 3">
    <name type="scientific">Carboxydichorda subterranea</name>
    <dbReference type="NCBI Taxonomy" id="3109565"/>
    <lineage>
        <taxon>Bacteria</taxon>
        <taxon>Bacillati</taxon>
        <taxon>Bacillota</taxon>
        <taxon>Limnochordia</taxon>
        <taxon>Limnochordales</taxon>
        <taxon>Geochordaceae</taxon>
        <taxon>Carboxydichorda</taxon>
    </lineage>
</organism>
<gene>
    <name evidence="2" type="ORF">U7230_09435</name>
</gene>
<dbReference type="SUPFAM" id="SSF81301">
    <property type="entry name" value="Nucleotidyltransferase"/>
    <property type="match status" value="1"/>
</dbReference>
<dbReference type="InterPro" id="IPR043519">
    <property type="entry name" value="NT_sf"/>
</dbReference>
<dbReference type="Pfam" id="PF01909">
    <property type="entry name" value="NTP_transf_2"/>
    <property type="match status" value="1"/>
</dbReference>
<dbReference type="PANTHER" id="PTHR43449">
    <property type="entry name" value="NUCLEOTIDYLTRANSFERASE"/>
    <property type="match status" value="1"/>
</dbReference>
<keyword evidence="3" id="KW-1185">Reference proteome</keyword>